<dbReference type="InterPro" id="IPR016024">
    <property type="entry name" value="ARM-type_fold"/>
</dbReference>
<dbReference type="AlphaFoldDB" id="A0A2V3IFW1"/>
<dbReference type="EMBL" id="NBIV01000248">
    <property type="protein sequence ID" value="PXF40976.1"/>
    <property type="molecule type" value="Genomic_DNA"/>
</dbReference>
<dbReference type="Proteomes" id="UP000247409">
    <property type="component" value="Unassembled WGS sequence"/>
</dbReference>
<evidence type="ECO:0000313" key="2">
    <source>
        <dbReference type="Proteomes" id="UP000247409"/>
    </source>
</evidence>
<dbReference type="InterPro" id="IPR011989">
    <property type="entry name" value="ARM-like"/>
</dbReference>
<comment type="caution">
    <text evidence="1">The sequence shown here is derived from an EMBL/GenBank/DDBJ whole genome shotgun (WGS) entry which is preliminary data.</text>
</comment>
<dbReference type="PANTHER" id="PTHR11199">
    <property type="entry name" value="STROMAL ANTIGEN"/>
    <property type="match status" value="1"/>
</dbReference>
<accession>A0A2V3IFW1</accession>
<evidence type="ECO:0000313" key="1">
    <source>
        <dbReference type="EMBL" id="PXF40976.1"/>
    </source>
</evidence>
<dbReference type="GO" id="GO:0005634">
    <property type="term" value="C:nucleus"/>
    <property type="evidence" value="ECO:0007669"/>
    <property type="project" value="TreeGrafter"/>
</dbReference>
<sequence>MTSLEVLHHMLKKKEYFANFETFLQRFCDHIIDMACDKDDTVAATAIRLLNFLLPHNSNDRFLRPAQCPSICDIAFENHHTDVRRAAGEFLTNMVTMDIDDVPSFASKQSHVQRKRNGRRTSTGPFNTFLRAIPPIQRAREDIRELLFAIVRKGDDRVDAALAVDAVWDSLPSLRCWHAFEELLLEEQQPDTASPDGEALSNSEKGLFCGMLLASAAEASGNLNPM</sequence>
<dbReference type="InterPro" id="IPR039662">
    <property type="entry name" value="Cohesin_Scc3/SA"/>
</dbReference>
<dbReference type="GO" id="GO:0008278">
    <property type="term" value="C:cohesin complex"/>
    <property type="evidence" value="ECO:0007669"/>
    <property type="project" value="TreeGrafter"/>
</dbReference>
<dbReference type="SUPFAM" id="SSF48371">
    <property type="entry name" value="ARM repeat"/>
    <property type="match status" value="1"/>
</dbReference>
<gene>
    <name evidence="1" type="ORF">BWQ96_09307</name>
</gene>
<dbReference type="OrthoDB" id="5317at2759"/>
<reference evidence="1 2" key="1">
    <citation type="journal article" date="2018" name="Mol. Biol. Evol.">
        <title>Analysis of the draft genome of the red seaweed Gracilariopsis chorda provides insights into genome size evolution in Rhodophyta.</title>
        <authorList>
            <person name="Lee J."/>
            <person name="Yang E.C."/>
            <person name="Graf L."/>
            <person name="Yang J.H."/>
            <person name="Qiu H."/>
            <person name="Zel Zion U."/>
            <person name="Chan C.X."/>
            <person name="Stephens T.G."/>
            <person name="Weber A.P.M."/>
            <person name="Boo G.H."/>
            <person name="Boo S.M."/>
            <person name="Kim K.M."/>
            <person name="Shin Y."/>
            <person name="Jung M."/>
            <person name="Lee S.J."/>
            <person name="Yim H.S."/>
            <person name="Lee J.H."/>
            <person name="Bhattacharya D."/>
            <person name="Yoon H.S."/>
        </authorList>
    </citation>
    <scope>NUCLEOTIDE SEQUENCE [LARGE SCALE GENOMIC DNA]</scope>
    <source>
        <strain evidence="1 2">SKKU-2015</strain>
        <tissue evidence="1">Whole body</tissue>
    </source>
</reference>
<dbReference type="Gene3D" id="1.25.10.10">
    <property type="entry name" value="Leucine-rich Repeat Variant"/>
    <property type="match status" value="1"/>
</dbReference>
<dbReference type="GO" id="GO:0003682">
    <property type="term" value="F:chromatin binding"/>
    <property type="evidence" value="ECO:0007669"/>
    <property type="project" value="TreeGrafter"/>
</dbReference>
<dbReference type="STRING" id="448386.A0A2V3IFW1"/>
<name>A0A2V3IFW1_9FLOR</name>
<proteinExistence type="predicted"/>
<dbReference type="GO" id="GO:0007062">
    <property type="term" value="P:sister chromatid cohesion"/>
    <property type="evidence" value="ECO:0007669"/>
    <property type="project" value="TreeGrafter"/>
</dbReference>
<protein>
    <submittedName>
        <fullName evidence="1">Cohesin subunit SA-1</fullName>
    </submittedName>
</protein>
<keyword evidence="2" id="KW-1185">Reference proteome</keyword>
<dbReference type="GO" id="GO:0000785">
    <property type="term" value="C:chromatin"/>
    <property type="evidence" value="ECO:0007669"/>
    <property type="project" value="TreeGrafter"/>
</dbReference>
<organism evidence="1 2">
    <name type="scientific">Gracilariopsis chorda</name>
    <dbReference type="NCBI Taxonomy" id="448386"/>
    <lineage>
        <taxon>Eukaryota</taxon>
        <taxon>Rhodophyta</taxon>
        <taxon>Florideophyceae</taxon>
        <taxon>Rhodymeniophycidae</taxon>
        <taxon>Gracilariales</taxon>
        <taxon>Gracilariaceae</taxon>
        <taxon>Gracilariopsis</taxon>
    </lineage>
</organism>
<dbReference type="PANTHER" id="PTHR11199:SF0">
    <property type="entry name" value="LD34181P-RELATED"/>
    <property type="match status" value="1"/>
</dbReference>